<reference evidence="9" key="2">
    <citation type="journal article" date="2024" name="Antonie Van Leeuwenhoek">
        <title>Roseihalotalea indica gen. nov., sp. nov., a halophilic Bacteroidetes from mesopelagic Southwest Indian Ocean with higher carbohydrate metabolic potential.</title>
        <authorList>
            <person name="Chen B."/>
            <person name="Zhang M."/>
            <person name="Lin D."/>
            <person name="Ye J."/>
            <person name="Tang K."/>
        </authorList>
    </citation>
    <scope>NUCLEOTIDE SEQUENCE</scope>
    <source>
        <strain evidence="9">TK19036</strain>
    </source>
</reference>
<feature type="transmembrane region" description="Helical" evidence="6">
    <location>
        <begin position="322"/>
        <end position="345"/>
    </location>
</feature>
<evidence type="ECO:0000256" key="6">
    <source>
        <dbReference type="SAM" id="Phobius"/>
    </source>
</evidence>
<feature type="transmembrane region" description="Helical" evidence="6">
    <location>
        <begin position="273"/>
        <end position="291"/>
    </location>
</feature>
<dbReference type="PANTHER" id="PTHR30572">
    <property type="entry name" value="MEMBRANE COMPONENT OF TRANSPORTER-RELATED"/>
    <property type="match status" value="1"/>
</dbReference>
<feature type="transmembrane region" description="Helical" evidence="6">
    <location>
        <begin position="20"/>
        <end position="41"/>
    </location>
</feature>
<keyword evidence="4 6" id="KW-1133">Transmembrane helix</keyword>
<evidence type="ECO:0000259" key="8">
    <source>
        <dbReference type="Pfam" id="PF12704"/>
    </source>
</evidence>
<evidence type="ECO:0000313" key="9">
    <source>
        <dbReference type="EMBL" id="WKN34880.1"/>
    </source>
</evidence>
<feature type="domain" description="MacB-like periplasmic core" evidence="8">
    <location>
        <begin position="22"/>
        <end position="239"/>
    </location>
</feature>
<dbReference type="PANTHER" id="PTHR30572:SF18">
    <property type="entry name" value="ABC-TYPE MACROLIDE FAMILY EXPORT SYSTEM PERMEASE COMPONENT 2"/>
    <property type="match status" value="1"/>
</dbReference>
<keyword evidence="5 6" id="KW-0472">Membrane</keyword>
<evidence type="ECO:0000256" key="4">
    <source>
        <dbReference type="ARBA" id="ARBA00022989"/>
    </source>
</evidence>
<feature type="transmembrane region" description="Helical" evidence="6">
    <location>
        <begin position="666"/>
        <end position="688"/>
    </location>
</feature>
<feature type="transmembrane region" description="Helical" evidence="6">
    <location>
        <begin position="755"/>
        <end position="779"/>
    </location>
</feature>
<evidence type="ECO:0000256" key="2">
    <source>
        <dbReference type="ARBA" id="ARBA00022475"/>
    </source>
</evidence>
<gene>
    <name evidence="9" type="ORF">K4G66_21125</name>
</gene>
<evidence type="ECO:0000256" key="5">
    <source>
        <dbReference type="ARBA" id="ARBA00023136"/>
    </source>
</evidence>
<keyword evidence="2" id="KW-1003">Cell membrane</keyword>
<dbReference type="EMBL" id="CP120682">
    <property type="protein sequence ID" value="WKN34880.1"/>
    <property type="molecule type" value="Genomic_DNA"/>
</dbReference>
<evidence type="ECO:0000256" key="3">
    <source>
        <dbReference type="ARBA" id="ARBA00022692"/>
    </source>
</evidence>
<dbReference type="InterPro" id="IPR003838">
    <property type="entry name" value="ABC3_permease_C"/>
</dbReference>
<name>A0AA49GHI1_9BACT</name>
<dbReference type="GO" id="GO:0022857">
    <property type="term" value="F:transmembrane transporter activity"/>
    <property type="evidence" value="ECO:0007669"/>
    <property type="project" value="TreeGrafter"/>
</dbReference>
<dbReference type="Pfam" id="PF02687">
    <property type="entry name" value="FtsX"/>
    <property type="match status" value="2"/>
</dbReference>
<feature type="domain" description="ABC3 transporter permease C-terminal" evidence="7">
    <location>
        <begin position="277"/>
        <end position="388"/>
    </location>
</feature>
<evidence type="ECO:0000259" key="7">
    <source>
        <dbReference type="Pfam" id="PF02687"/>
    </source>
</evidence>
<protein>
    <submittedName>
        <fullName evidence="9">ABC transporter permease</fullName>
    </submittedName>
</protein>
<feature type="transmembrane region" description="Helical" evidence="6">
    <location>
        <begin position="709"/>
        <end position="735"/>
    </location>
</feature>
<evidence type="ECO:0000256" key="1">
    <source>
        <dbReference type="ARBA" id="ARBA00004651"/>
    </source>
</evidence>
<dbReference type="InterPro" id="IPR025857">
    <property type="entry name" value="MacB_PCD"/>
</dbReference>
<sequence length="789" mass="88762">MLGHYTKVFFKVLGRNKIPYTLNILGLLVGMTSAIIIAKYVGYSLTFDTFHEHQETIFRLNQVEKRNGNTESVGGGTYRGVAVSAQQSLPEVVNYTTFNPQVETLVQVTNEAGEIISHNESRIFGVDSSFLNMFTFKALPGSQKNALSAPYSAVITHTLAEKYFDDNNPLGQTITTRKPWGEHHDWTITSVLEDLPRNSRFQFDMLLVGLPGDELWDGPFYHQFIKVTEGTDPYELSQKLSGYISGLPIFKDEGREVSVLLSPLTPRLSAFEWMLALIGLSVLVLSWINFVNLSIAQSLNRFGEVVIRKALGSSNKQLVEQFVFESLFVNCIALVLTILFLMFSYDYFIELTGYHLLPLFDNSLYINTLFFITFFVGALLTSLYPSTFLVAKKISGLSSTGKITDLRGRGLRKGLVVAQFAISSVMIIGTFVISSQMDFMMGQDLGFNPTNKLIIKPPKDRGQGKQKRMFAIKRAFADLSWIEQVTTSSTIPGQSYRHEVYFSLTGSDKKPLLYINQVDTSFIQTYGIQFLAGGTFSAAGGEFSNNDKVIINETSARMLGLPPEEAIHQTLIDQENGETYTIIGVVKNYHKTSLKETIEPIILKYNPRRGYITVNFTAEATHTLSDKVAELKEKWQTVYKDQPFEYFVLTDIYYAQYDAETFFRKVFRVFTFVSVFLACLGLIGLSLFEASNSKVEVGIRKTFGASSQAILVLFFKKYLLLLLIATAIGAPISYYVMDSWLHEYSYRIFLGFQHILVPSLLLSVIAIAAISMQIIRLSLVNPAKILREE</sequence>
<comment type="subcellular location">
    <subcellularLocation>
        <location evidence="1">Cell membrane</location>
        <topology evidence="1">Multi-pass membrane protein</topology>
    </subcellularLocation>
</comment>
<dbReference type="Pfam" id="PF12704">
    <property type="entry name" value="MacB_PCD"/>
    <property type="match status" value="2"/>
</dbReference>
<feature type="domain" description="ABC3 transporter permease C-terminal" evidence="7">
    <location>
        <begin position="669"/>
        <end position="772"/>
    </location>
</feature>
<keyword evidence="3 6" id="KW-0812">Transmembrane</keyword>
<organism evidence="9">
    <name type="scientific">Roseihalotalea indica</name>
    <dbReference type="NCBI Taxonomy" id="2867963"/>
    <lineage>
        <taxon>Bacteria</taxon>
        <taxon>Pseudomonadati</taxon>
        <taxon>Bacteroidota</taxon>
        <taxon>Cytophagia</taxon>
        <taxon>Cytophagales</taxon>
        <taxon>Catalimonadaceae</taxon>
        <taxon>Roseihalotalea</taxon>
    </lineage>
</organism>
<feature type="domain" description="MacB-like periplasmic core" evidence="8">
    <location>
        <begin position="422"/>
        <end position="589"/>
    </location>
</feature>
<proteinExistence type="predicted"/>
<dbReference type="AlphaFoldDB" id="A0AA49GHI1"/>
<reference evidence="9" key="1">
    <citation type="journal article" date="2023" name="Comput. Struct. Biotechnol. J.">
        <title>Discovery of a novel marine Bacteroidetes with a rich repertoire of carbohydrate-active enzymes.</title>
        <authorList>
            <person name="Chen B."/>
            <person name="Liu G."/>
            <person name="Chen Q."/>
            <person name="Wang H."/>
            <person name="Liu L."/>
            <person name="Tang K."/>
        </authorList>
    </citation>
    <scope>NUCLEOTIDE SEQUENCE</scope>
    <source>
        <strain evidence="9">TK19036</strain>
    </source>
</reference>
<feature type="transmembrane region" description="Helical" evidence="6">
    <location>
        <begin position="411"/>
        <end position="433"/>
    </location>
</feature>
<dbReference type="GO" id="GO:0005886">
    <property type="term" value="C:plasma membrane"/>
    <property type="evidence" value="ECO:0007669"/>
    <property type="project" value="UniProtKB-SubCell"/>
</dbReference>
<feature type="transmembrane region" description="Helical" evidence="6">
    <location>
        <begin position="365"/>
        <end position="390"/>
    </location>
</feature>
<dbReference type="InterPro" id="IPR050250">
    <property type="entry name" value="Macrolide_Exporter_MacB"/>
</dbReference>
<accession>A0AA49GHI1</accession>